<keyword evidence="3" id="KW-1185">Reference proteome</keyword>
<comment type="caution">
    <text evidence="2">The sequence shown here is derived from an EMBL/GenBank/DDBJ whole genome shotgun (WGS) entry which is preliminary data.</text>
</comment>
<dbReference type="EMBL" id="JANJYI010000008">
    <property type="protein sequence ID" value="KAK2637893.1"/>
    <property type="molecule type" value="Genomic_DNA"/>
</dbReference>
<protein>
    <recommendedName>
        <fullName evidence="4">MULE transposase domain-containing protein</fullName>
    </recommendedName>
</protein>
<proteinExistence type="predicted"/>
<dbReference type="Proteomes" id="UP001280121">
    <property type="component" value="Unassembled WGS sequence"/>
</dbReference>
<dbReference type="AlphaFoldDB" id="A0AAD9WPR5"/>
<sequence>MSDDDVEFVIINKEKGWVVTDVEFVNKHEFRSPVNSIQSACTVSPVKLTDNPRSPTVVDDNDNSKSIDTSERSDSSKTSDTKDESGGDDDAGQAATEDGTEERRVSERPNNSSPSMTIRWTVSAYRSKKCALNQVFDDPWESFQRLPVYFHVLEQSNPRTVTKIKTDSKNVFKYGFMAVGASIKGFNYVIRRVICIDVTHLKARTRGVLLVIVCKDENEMIYHLAFGLQTLNA</sequence>
<dbReference type="PANTHER" id="PTHR31973:SF195">
    <property type="entry name" value="MUDR FAMILY TRANSPOSASE"/>
    <property type="match status" value="1"/>
</dbReference>
<evidence type="ECO:0000313" key="3">
    <source>
        <dbReference type="Proteomes" id="UP001280121"/>
    </source>
</evidence>
<accession>A0AAD9WPR5</accession>
<evidence type="ECO:0000256" key="1">
    <source>
        <dbReference type="SAM" id="MobiDB-lite"/>
    </source>
</evidence>
<gene>
    <name evidence="2" type="ORF">Ddye_025688</name>
</gene>
<dbReference type="PANTHER" id="PTHR31973">
    <property type="entry name" value="POLYPROTEIN, PUTATIVE-RELATED"/>
    <property type="match status" value="1"/>
</dbReference>
<evidence type="ECO:0008006" key="4">
    <source>
        <dbReference type="Google" id="ProtNLM"/>
    </source>
</evidence>
<reference evidence="2" key="1">
    <citation type="journal article" date="2023" name="Plant J.">
        <title>Genome sequences and population genomics provide insights into the demographic history, inbreeding, and mutation load of two 'living fossil' tree species of Dipteronia.</title>
        <authorList>
            <person name="Feng Y."/>
            <person name="Comes H.P."/>
            <person name="Chen J."/>
            <person name="Zhu S."/>
            <person name="Lu R."/>
            <person name="Zhang X."/>
            <person name="Li P."/>
            <person name="Qiu J."/>
            <person name="Olsen K.M."/>
            <person name="Qiu Y."/>
        </authorList>
    </citation>
    <scope>NUCLEOTIDE SEQUENCE</scope>
    <source>
        <strain evidence="2">KIB01</strain>
    </source>
</reference>
<evidence type="ECO:0000313" key="2">
    <source>
        <dbReference type="EMBL" id="KAK2637893.1"/>
    </source>
</evidence>
<name>A0AAD9WPR5_9ROSI</name>
<feature type="compositionally biased region" description="Basic and acidic residues" evidence="1">
    <location>
        <begin position="62"/>
        <end position="85"/>
    </location>
</feature>
<organism evidence="2 3">
    <name type="scientific">Dipteronia dyeriana</name>
    <dbReference type="NCBI Taxonomy" id="168575"/>
    <lineage>
        <taxon>Eukaryota</taxon>
        <taxon>Viridiplantae</taxon>
        <taxon>Streptophyta</taxon>
        <taxon>Embryophyta</taxon>
        <taxon>Tracheophyta</taxon>
        <taxon>Spermatophyta</taxon>
        <taxon>Magnoliopsida</taxon>
        <taxon>eudicotyledons</taxon>
        <taxon>Gunneridae</taxon>
        <taxon>Pentapetalae</taxon>
        <taxon>rosids</taxon>
        <taxon>malvids</taxon>
        <taxon>Sapindales</taxon>
        <taxon>Sapindaceae</taxon>
        <taxon>Hippocastanoideae</taxon>
        <taxon>Acereae</taxon>
        <taxon>Dipteronia</taxon>
    </lineage>
</organism>
<feature type="region of interest" description="Disordered" evidence="1">
    <location>
        <begin position="46"/>
        <end position="115"/>
    </location>
</feature>